<dbReference type="EMBL" id="LR797474">
    <property type="protein sequence ID" value="CAB4218978.1"/>
    <property type="molecule type" value="Genomic_DNA"/>
</dbReference>
<sequence>MIHSNQNKLVDKINRMHRFKRLSQLLALRIAKALDPTTIRSKNFDNSEREAASVFKKMIKLSNSELLISPVLGKHYVKNDENHILIIMDQNELTVINHVFGYNISLSPKTYKTLYNAFVGEVEIRRNEMEANFRNNVKHSLKTLITKIDEQV</sequence>
<organism evidence="1">
    <name type="scientific">uncultured Caudovirales phage</name>
    <dbReference type="NCBI Taxonomy" id="2100421"/>
    <lineage>
        <taxon>Viruses</taxon>
        <taxon>Duplodnaviria</taxon>
        <taxon>Heunggongvirae</taxon>
        <taxon>Uroviricota</taxon>
        <taxon>Caudoviricetes</taxon>
        <taxon>Peduoviridae</taxon>
        <taxon>Maltschvirus</taxon>
        <taxon>Maltschvirus maltsch</taxon>
    </lineage>
</organism>
<evidence type="ECO:0000313" key="1">
    <source>
        <dbReference type="EMBL" id="CAB4218978.1"/>
    </source>
</evidence>
<proteinExistence type="predicted"/>
<reference evidence="1" key="1">
    <citation type="submission" date="2020-05" db="EMBL/GenBank/DDBJ databases">
        <authorList>
            <person name="Chiriac C."/>
            <person name="Salcher M."/>
            <person name="Ghai R."/>
            <person name="Kavagutti S V."/>
        </authorList>
    </citation>
    <scope>NUCLEOTIDE SEQUENCE</scope>
</reference>
<protein>
    <submittedName>
        <fullName evidence="1">Uncharacterized protein</fullName>
    </submittedName>
</protein>
<accession>A0A6J5STW4</accession>
<name>A0A6J5STW4_9CAUD</name>
<gene>
    <name evidence="1" type="ORF">UFOVP1604_63</name>
</gene>